<dbReference type="PROSITE" id="PS50885">
    <property type="entry name" value="HAMP"/>
    <property type="match status" value="1"/>
</dbReference>
<protein>
    <recommendedName>
        <fullName evidence="3">histidine kinase</fullName>
        <ecNumber evidence="3">2.7.13.3</ecNumber>
    </recommendedName>
</protein>
<name>A0A4Y7WL39_9BACI</name>
<sequence>MSIRVKLILSYVLMTIIPIGLFILFLHLLFHLFLNNIEEMKEFYQVDDRTVEAFFYEELAAITELKQVAISSPDELLDESIVSRYENLLGHRQIAIFVRKGDTLTNGQQTDTSTFYSYLPAHQLSESDPYVNHQGQIGEDGQYWLYTGTDFRFADGDDGSLFFTLDVEPVSDFLTNIIPLVITGFIVAFILTNGVITYVISKHLIQPLKRLHRSAGEIASGNLNEQTGIVRNDEIGDLAGAFEEMRLQLKQSVALQEKYDENRKELINNISHDLKTPITSIKGHIQGIIDGVARDQNKLDKYIQIIHTKASEMDQLIDELLLFSKLDLNSIPFHFECVNLRPYLRDIIEAFQLEYDEVEIESNVSIHPETLVLADRAQLYKVFANLLANSVKFMNQDEKRIHVHASERGQVVCISITDNGQGIEEKALPYVFDRFFRAEASRGTDQGGSGIGLAIVKQIVEAHEGMVEITSKVNEGTTIQFTLPIVDENKRGEKDEEDFNC</sequence>
<evidence type="ECO:0000256" key="2">
    <source>
        <dbReference type="ARBA" id="ARBA00004651"/>
    </source>
</evidence>
<evidence type="ECO:0000256" key="14">
    <source>
        <dbReference type="SAM" id="Phobius"/>
    </source>
</evidence>
<dbReference type="Pfam" id="PF00672">
    <property type="entry name" value="HAMP"/>
    <property type="match status" value="1"/>
</dbReference>
<dbReference type="SMART" id="SM00304">
    <property type="entry name" value="HAMP"/>
    <property type="match status" value="1"/>
</dbReference>
<keyword evidence="12" id="KW-0902">Two-component regulatory system</keyword>
<evidence type="ECO:0000256" key="8">
    <source>
        <dbReference type="ARBA" id="ARBA00022741"/>
    </source>
</evidence>
<evidence type="ECO:0000259" key="15">
    <source>
        <dbReference type="PROSITE" id="PS50109"/>
    </source>
</evidence>
<dbReference type="InterPro" id="IPR005467">
    <property type="entry name" value="His_kinase_dom"/>
</dbReference>
<accession>A0A4Y7WL39</accession>
<keyword evidence="9 17" id="KW-0418">Kinase</keyword>
<dbReference type="AlphaFoldDB" id="A0A4Y7WL39"/>
<dbReference type="FunFam" id="3.30.565.10:FF:000006">
    <property type="entry name" value="Sensor histidine kinase WalK"/>
    <property type="match status" value="1"/>
</dbReference>
<dbReference type="EC" id="2.7.13.3" evidence="3"/>
<dbReference type="PROSITE" id="PS50109">
    <property type="entry name" value="HIS_KIN"/>
    <property type="match status" value="1"/>
</dbReference>
<organism evidence="17 18">
    <name type="scientific">Shouchella lehensis</name>
    <dbReference type="NCBI Taxonomy" id="300825"/>
    <lineage>
        <taxon>Bacteria</taxon>
        <taxon>Bacillati</taxon>
        <taxon>Bacillota</taxon>
        <taxon>Bacilli</taxon>
        <taxon>Bacillales</taxon>
        <taxon>Bacillaceae</taxon>
        <taxon>Shouchella</taxon>
    </lineage>
</organism>
<dbReference type="SMART" id="SM00387">
    <property type="entry name" value="HATPase_c"/>
    <property type="match status" value="1"/>
</dbReference>
<evidence type="ECO:0000256" key="10">
    <source>
        <dbReference type="ARBA" id="ARBA00022840"/>
    </source>
</evidence>
<dbReference type="GO" id="GO:0005886">
    <property type="term" value="C:plasma membrane"/>
    <property type="evidence" value="ECO:0007669"/>
    <property type="project" value="UniProtKB-SubCell"/>
</dbReference>
<evidence type="ECO:0000256" key="4">
    <source>
        <dbReference type="ARBA" id="ARBA00022475"/>
    </source>
</evidence>
<evidence type="ECO:0000256" key="11">
    <source>
        <dbReference type="ARBA" id="ARBA00022989"/>
    </source>
</evidence>
<dbReference type="CDD" id="cd06225">
    <property type="entry name" value="HAMP"/>
    <property type="match status" value="1"/>
</dbReference>
<dbReference type="PANTHER" id="PTHR45528:SF1">
    <property type="entry name" value="SENSOR HISTIDINE KINASE CPXA"/>
    <property type="match status" value="1"/>
</dbReference>
<evidence type="ECO:0000259" key="16">
    <source>
        <dbReference type="PROSITE" id="PS50885"/>
    </source>
</evidence>
<dbReference type="SUPFAM" id="SSF47384">
    <property type="entry name" value="Homodimeric domain of signal transducing histidine kinase"/>
    <property type="match status" value="1"/>
</dbReference>
<dbReference type="SMART" id="SM00388">
    <property type="entry name" value="HisKA"/>
    <property type="match status" value="1"/>
</dbReference>
<keyword evidence="10" id="KW-0067">ATP-binding</keyword>
<dbReference type="SUPFAM" id="SSF158472">
    <property type="entry name" value="HAMP domain-like"/>
    <property type="match status" value="1"/>
</dbReference>
<evidence type="ECO:0000256" key="13">
    <source>
        <dbReference type="ARBA" id="ARBA00023136"/>
    </source>
</evidence>
<dbReference type="PRINTS" id="PR00344">
    <property type="entry name" value="BCTRLSENSOR"/>
</dbReference>
<keyword evidence="5" id="KW-0597">Phosphoprotein</keyword>
<dbReference type="InterPro" id="IPR036890">
    <property type="entry name" value="HATPase_C_sf"/>
</dbReference>
<dbReference type="PANTHER" id="PTHR45528">
    <property type="entry name" value="SENSOR HISTIDINE KINASE CPXA"/>
    <property type="match status" value="1"/>
</dbReference>
<comment type="catalytic activity">
    <reaction evidence="1">
        <text>ATP + protein L-histidine = ADP + protein N-phospho-L-histidine.</text>
        <dbReference type="EC" id="2.7.13.3"/>
    </reaction>
</comment>
<comment type="subcellular location">
    <subcellularLocation>
        <location evidence="2">Cell membrane</location>
        <topology evidence="2">Multi-pass membrane protein</topology>
    </subcellularLocation>
</comment>
<evidence type="ECO:0000256" key="3">
    <source>
        <dbReference type="ARBA" id="ARBA00012438"/>
    </source>
</evidence>
<dbReference type="Gene3D" id="3.30.565.10">
    <property type="entry name" value="Histidine kinase-like ATPase, C-terminal domain"/>
    <property type="match status" value="1"/>
</dbReference>
<dbReference type="InterPro" id="IPR003661">
    <property type="entry name" value="HisK_dim/P_dom"/>
</dbReference>
<dbReference type="Pfam" id="PF00512">
    <property type="entry name" value="HisKA"/>
    <property type="match status" value="1"/>
</dbReference>
<dbReference type="GO" id="GO:0005524">
    <property type="term" value="F:ATP binding"/>
    <property type="evidence" value="ECO:0007669"/>
    <property type="project" value="UniProtKB-KW"/>
</dbReference>
<feature type="transmembrane region" description="Helical" evidence="14">
    <location>
        <begin position="7"/>
        <end position="34"/>
    </location>
</feature>
<dbReference type="InterPro" id="IPR004358">
    <property type="entry name" value="Sig_transdc_His_kin-like_C"/>
</dbReference>
<comment type="caution">
    <text evidence="17">The sequence shown here is derived from an EMBL/GenBank/DDBJ whole genome shotgun (WGS) entry which is preliminary data.</text>
</comment>
<evidence type="ECO:0000256" key="6">
    <source>
        <dbReference type="ARBA" id="ARBA00022679"/>
    </source>
</evidence>
<proteinExistence type="predicted"/>
<gene>
    <name evidence="17" type="ORF">E2L03_07955</name>
</gene>
<keyword evidence="13 14" id="KW-0472">Membrane</keyword>
<evidence type="ECO:0000256" key="5">
    <source>
        <dbReference type="ARBA" id="ARBA00022553"/>
    </source>
</evidence>
<dbReference type="InterPro" id="IPR050398">
    <property type="entry name" value="HssS/ArlS-like"/>
</dbReference>
<keyword evidence="4" id="KW-1003">Cell membrane</keyword>
<dbReference type="InterPro" id="IPR003594">
    <property type="entry name" value="HATPase_dom"/>
</dbReference>
<evidence type="ECO:0000313" key="18">
    <source>
        <dbReference type="Proteomes" id="UP000298210"/>
    </source>
</evidence>
<dbReference type="CDD" id="cd00082">
    <property type="entry name" value="HisKA"/>
    <property type="match status" value="1"/>
</dbReference>
<dbReference type="FunFam" id="1.10.287.130:FF:000001">
    <property type="entry name" value="Two-component sensor histidine kinase"/>
    <property type="match status" value="1"/>
</dbReference>
<evidence type="ECO:0000256" key="12">
    <source>
        <dbReference type="ARBA" id="ARBA00023012"/>
    </source>
</evidence>
<keyword evidence="7 14" id="KW-0812">Transmembrane</keyword>
<keyword evidence="11 14" id="KW-1133">Transmembrane helix</keyword>
<evidence type="ECO:0000256" key="9">
    <source>
        <dbReference type="ARBA" id="ARBA00022777"/>
    </source>
</evidence>
<dbReference type="GO" id="GO:0000155">
    <property type="term" value="F:phosphorelay sensor kinase activity"/>
    <property type="evidence" value="ECO:0007669"/>
    <property type="project" value="InterPro"/>
</dbReference>
<evidence type="ECO:0000256" key="1">
    <source>
        <dbReference type="ARBA" id="ARBA00000085"/>
    </source>
</evidence>
<feature type="domain" description="HAMP" evidence="16">
    <location>
        <begin position="202"/>
        <end position="254"/>
    </location>
</feature>
<feature type="transmembrane region" description="Helical" evidence="14">
    <location>
        <begin position="177"/>
        <end position="200"/>
    </location>
</feature>
<keyword evidence="6" id="KW-0808">Transferase</keyword>
<dbReference type="RefSeq" id="WP_134258887.1">
    <property type="nucleotide sequence ID" value="NZ_LDIM01000006.1"/>
</dbReference>
<keyword evidence="8" id="KW-0547">Nucleotide-binding</keyword>
<dbReference type="Gene3D" id="6.10.340.10">
    <property type="match status" value="1"/>
</dbReference>
<dbReference type="InterPro" id="IPR036097">
    <property type="entry name" value="HisK_dim/P_sf"/>
</dbReference>
<feature type="domain" description="Histidine kinase" evidence="15">
    <location>
        <begin position="269"/>
        <end position="487"/>
    </location>
</feature>
<evidence type="ECO:0000256" key="7">
    <source>
        <dbReference type="ARBA" id="ARBA00022692"/>
    </source>
</evidence>
<dbReference type="Pfam" id="PF02518">
    <property type="entry name" value="HATPase_c"/>
    <property type="match status" value="1"/>
</dbReference>
<dbReference type="InterPro" id="IPR003660">
    <property type="entry name" value="HAMP_dom"/>
</dbReference>
<dbReference type="Proteomes" id="UP000298210">
    <property type="component" value="Unassembled WGS sequence"/>
</dbReference>
<dbReference type="Gene3D" id="1.10.287.130">
    <property type="match status" value="1"/>
</dbReference>
<reference evidence="17 18" key="1">
    <citation type="submission" date="2019-03" db="EMBL/GenBank/DDBJ databases">
        <authorList>
            <person name="Liu G."/>
        </authorList>
    </citation>
    <scope>NUCLEOTIDE SEQUENCE [LARGE SCALE GENOMIC DNA]</scope>
    <source>
        <strain evidence="17 18">DSM 19099</strain>
    </source>
</reference>
<dbReference type="EMBL" id="SNUX01000002">
    <property type="protein sequence ID" value="TES49396.1"/>
    <property type="molecule type" value="Genomic_DNA"/>
</dbReference>
<evidence type="ECO:0000313" key="17">
    <source>
        <dbReference type="EMBL" id="TES49396.1"/>
    </source>
</evidence>
<dbReference type="SUPFAM" id="SSF55874">
    <property type="entry name" value="ATPase domain of HSP90 chaperone/DNA topoisomerase II/histidine kinase"/>
    <property type="match status" value="1"/>
</dbReference>